<keyword evidence="2" id="KW-1185">Reference proteome</keyword>
<evidence type="ECO:0000313" key="2">
    <source>
        <dbReference type="Proteomes" id="UP000789405"/>
    </source>
</evidence>
<gene>
    <name evidence="1" type="ORF">DERYTH_LOCUS10708</name>
</gene>
<accession>A0A9N9E5J9</accession>
<evidence type="ECO:0000313" key="1">
    <source>
        <dbReference type="EMBL" id="CAG8660942.1"/>
    </source>
</evidence>
<dbReference type="EMBL" id="CAJVPY010006345">
    <property type="protein sequence ID" value="CAG8660942.1"/>
    <property type="molecule type" value="Genomic_DNA"/>
</dbReference>
<dbReference type="AlphaFoldDB" id="A0A9N9E5J9"/>
<dbReference type="OrthoDB" id="2434816at2759"/>
<reference evidence="1" key="1">
    <citation type="submission" date="2021-06" db="EMBL/GenBank/DDBJ databases">
        <authorList>
            <person name="Kallberg Y."/>
            <person name="Tangrot J."/>
            <person name="Rosling A."/>
        </authorList>
    </citation>
    <scope>NUCLEOTIDE SEQUENCE</scope>
    <source>
        <strain evidence="1">MA453B</strain>
    </source>
</reference>
<comment type="caution">
    <text evidence="1">The sequence shown here is derived from an EMBL/GenBank/DDBJ whole genome shotgun (WGS) entry which is preliminary data.</text>
</comment>
<name>A0A9N9E5J9_9GLOM</name>
<feature type="non-terminal residue" evidence="1">
    <location>
        <position position="382"/>
    </location>
</feature>
<organism evidence="1 2">
    <name type="scientific">Dentiscutata erythropus</name>
    <dbReference type="NCBI Taxonomy" id="1348616"/>
    <lineage>
        <taxon>Eukaryota</taxon>
        <taxon>Fungi</taxon>
        <taxon>Fungi incertae sedis</taxon>
        <taxon>Mucoromycota</taxon>
        <taxon>Glomeromycotina</taxon>
        <taxon>Glomeromycetes</taxon>
        <taxon>Diversisporales</taxon>
        <taxon>Gigasporaceae</taxon>
        <taxon>Dentiscutata</taxon>
    </lineage>
</organism>
<dbReference type="Proteomes" id="UP000789405">
    <property type="component" value="Unassembled WGS sequence"/>
</dbReference>
<sequence>MNFASGRFLLELKSCDDLVQLDDFKKLVNNMIEEHRRENSSLFSSNSFDIFENKFIQKNLLDSFYCMTIDLFCDLDLWRNVLGTNFTRFKISKFGSVNLKDISEINNSVKDSFENFNLQNINKLQNLDISIEYFLSLNLKLSEGVYSEQKKDKEIDEKDYHLAFRETSWNKFIMLYYTTWEYPTYCSYEHKSFFFNFDDLEASSQLVNGIMSKKKYRKKVDIAISYRVENVINNSDRVHYGYFYPILGEAKLPNINGDNDYNKLSRALNDNFNTIINHYSKKVKGISNNLLDLFSDIKLGGIYITDSAIYLLQYTRYLNQKFGVLADISSSKISLKFEDQQARYMIDFLYCIMVQDFIKQIQKIEKEIQRINKCQNEEFDSK</sequence>
<proteinExistence type="predicted"/>
<protein>
    <submittedName>
        <fullName evidence="1">19141_t:CDS:1</fullName>
    </submittedName>
</protein>